<dbReference type="GO" id="GO:0005975">
    <property type="term" value="P:carbohydrate metabolic process"/>
    <property type="evidence" value="ECO:0007669"/>
    <property type="project" value="InterPro"/>
</dbReference>
<dbReference type="AlphaFoldDB" id="A0A6N3DB77"/>
<accession>A0A6N3DB77</accession>
<gene>
    <name evidence="1" type="ORF">PCLFYP37_02289</name>
</gene>
<protein>
    <recommendedName>
        <fullName evidence="2">Six-hairpin glycosidase</fullName>
    </recommendedName>
</protein>
<proteinExistence type="predicted"/>
<dbReference type="InterPro" id="IPR008928">
    <property type="entry name" value="6-hairpin_glycosidase_sf"/>
</dbReference>
<sequence length="695" mass="80657">MKKQILKTVYTLLCCIFLFIPVIQSKEKPLELQINPYTGAISGLKIPGDKQNMEWLVKTDGSQYAWIKEDYGWGLGYFTVDRDRKSLKREWYAPTEISRDGMDVVYREADIRIQIKRRFSEKDLIEQYTFTNEGKEEAFLHDIGIYTPFNDNYPNAKQCINERTHAHIWEGENAAYVNALRMGAFGPHLGMALTKGSVKSYEIWERGRKKANSQTRGIIALNPINLVLKPGESYSLQWNLFVHNGNEDFRRQLLERGSVIASCPKYIYEKGETIKMEVHSTRPLKKYSAQMNGVPVAVTPNKDSYIVKVPAGQAGKVRIDFFYDDGKQTHADLLIIDNEKELIRKRVDFIRTHQQMTDPKDPRFGAYMVYDNEGDSIYPNNTPNCNPVDRDEGAERVGMGVLLAKQYRLTKDKLLKTSLLNYAHFLREKLQTKDYVTYSSVDQTNRNRGYNYIWVADFYFQMYQATGNKLYAVHGYQTLQSMFRQFGYGFYAIGIPVQLGLQSLKKADMTKEYKKLLSDFVKTGDVFIKNGLNYPAHEVNYEQSIVAPAIQFLAQLYLVTKDNKYLDEVKRQMPVVEAFNGFQPSYHLNEVGIRHWDGHWFGKREMFGDTFPHYWSTITGAVYYYYALCTGDKSYMERAQNVVRNNLCLFFEDGRASCAYMYPYKINGIKAQFYDPYANDQDWALVYYLLVNHGI</sequence>
<reference evidence="1" key="1">
    <citation type="submission" date="2019-11" db="EMBL/GenBank/DDBJ databases">
        <authorList>
            <person name="Feng L."/>
        </authorList>
    </citation>
    <scope>NUCLEOTIDE SEQUENCE</scope>
    <source>
        <strain evidence="1">PclaraLFYP37</strain>
    </source>
</reference>
<dbReference type="InterPro" id="IPR043750">
    <property type="entry name" value="DUF5695"/>
</dbReference>
<organism evidence="1">
    <name type="scientific">Paraprevotella clara</name>
    <dbReference type="NCBI Taxonomy" id="454154"/>
    <lineage>
        <taxon>Bacteria</taxon>
        <taxon>Pseudomonadati</taxon>
        <taxon>Bacteroidota</taxon>
        <taxon>Bacteroidia</taxon>
        <taxon>Bacteroidales</taxon>
        <taxon>Prevotellaceae</taxon>
        <taxon>Paraprevotella</taxon>
    </lineage>
</organism>
<dbReference type="EMBL" id="CACRUT010000015">
    <property type="protein sequence ID" value="VYU24409.1"/>
    <property type="molecule type" value="Genomic_DNA"/>
</dbReference>
<dbReference type="RefSeq" id="WP_278766459.1">
    <property type="nucleotide sequence ID" value="NZ_CACRUT010000015.1"/>
</dbReference>
<evidence type="ECO:0008006" key="2">
    <source>
        <dbReference type="Google" id="ProtNLM"/>
    </source>
</evidence>
<dbReference type="Pfam" id="PF18951">
    <property type="entry name" value="DUF5695"/>
    <property type="match status" value="1"/>
</dbReference>
<dbReference type="SUPFAM" id="SSF48208">
    <property type="entry name" value="Six-hairpin glycosidases"/>
    <property type="match status" value="1"/>
</dbReference>
<evidence type="ECO:0000313" key="1">
    <source>
        <dbReference type="EMBL" id="VYU24409.1"/>
    </source>
</evidence>
<name>A0A6N3DB77_9BACT</name>